<keyword evidence="1 3" id="KW-0378">Hydrolase</keyword>
<name>A0ABV9JKU7_9GAMM</name>
<reference evidence="4" key="1">
    <citation type="journal article" date="2019" name="Int. J. Syst. Evol. Microbiol.">
        <title>The Global Catalogue of Microorganisms (GCM) 10K type strain sequencing project: providing services to taxonomists for standard genome sequencing and annotation.</title>
        <authorList>
            <consortium name="The Broad Institute Genomics Platform"/>
            <consortium name="The Broad Institute Genome Sequencing Center for Infectious Disease"/>
            <person name="Wu L."/>
            <person name="Ma J."/>
        </authorList>
    </citation>
    <scope>NUCLEOTIDE SEQUENCE [LARGE SCALE GENOMIC DNA]</scope>
    <source>
        <strain evidence="4">DT28</strain>
    </source>
</reference>
<dbReference type="SUPFAM" id="SSF82171">
    <property type="entry name" value="DPP6 N-terminal domain-like"/>
    <property type="match status" value="1"/>
</dbReference>
<protein>
    <submittedName>
        <fullName evidence="3">Alpha/beta hydrolase family protein</fullName>
        <ecNumber evidence="3">3.4.-.-</ecNumber>
    </submittedName>
</protein>
<evidence type="ECO:0000259" key="2">
    <source>
        <dbReference type="Pfam" id="PF00326"/>
    </source>
</evidence>
<dbReference type="PANTHER" id="PTHR42776">
    <property type="entry name" value="SERINE PEPTIDASE S9 FAMILY MEMBER"/>
    <property type="match status" value="1"/>
</dbReference>
<sequence>MAQGDKAAVLPLETFYHGERLDQVRLSPDGSKLIALRHVKDDTLLQLIDLVSGDAVYLARTDNIKYKIGWVRWANNSHLLLSFRFGGVRGMGVKTHETRLFSMEAKEGAEIIPMVARTQKDEHQSQFQDDVIKIGFPDQDHFLLSLDREVAGQDNVYQVNVKTGKMKLQHKHKPGINSWMVDRQGVVRVGLGYDEKNVEYKIRLLPPGSEDWMTAWQWPAFSEQAVSVLGFGKDPKDLYIRANHEGRNAVFKVDLSKADFPRTLLLSHPQYDLEGGLIYSEAKDEPVGIYFSADGADSWYWDEEFKAFQAGLDKVLPDTVNYISDLSQNDRTYLVYSTSVTSPGTYLLGDRNDKSLMALAETNPGLDETTLVAKQKIQYKARDGLAIEGYLSVPPGSKAAPLVVFPHGGPFSSDNNSFDPFTAYLVNKGYQVFQPNFRGSTGYGHEFMSQAIGQYGMAMQDDITDGVQYLIAEGLVDPKRICIMGASYGGYAALLGVARTPDLYQCAISFAGVFDLKEQRSSYRKFTSYNLAKKQMGTDNDLLEQNSPINLVKQIKAPVLLIHGTEDRSVSVKQSRWMADELKSAKKQVQYVELENATHHLDYYSHRKATFEQIDAFLNHYLPL</sequence>
<dbReference type="Proteomes" id="UP001595962">
    <property type="component" value="Unassembled WGS sequence"/>
</dbReference>
<evidence type="ECO:0000256" key="1">
    <source>
        <dbReference type="ARBA" id="ARBA00022801"/>
    </source>
</evidence>
<keyword evidence="4" id="KW-1185">Reference proteome</keyword>
<dbReference type="InterPro" id="IPR001375">
    <property type="entry name" value="Peptidase_S9_cat"/>
</dbReference>
<comment type="caution">
    <text evidence="3">The sequence shown here is derived from an EMBL/GenBank/DDBJ whole genome shotgun (WGS) entry which is preliminary data.</text>
</comment>
<organism evidence="3 4">
    <name type="scientific">Rheinheimera marina</name>
    <dbReference type="NCBI Taxonomy" id="1774958"/>
    <lineage>
        <taxon>Bacteria</taxon>
        <taxon>Pseudomonadati</taxon>
        <taxon>Pseudomonadota</taxon>
        <taxon>Gammaproteobacteria</taxon>
        <taxon>Chromatiales</taxon>
        <taxon>Chromatiaceae</taxon>
        <taxon>Rheinheimera</taxon>
    </lineage>
</organism>
<proteinExistence type="predicted"/>
<dbReference type="Gene3D" id="3.40.50.1820">
    <property type="entry name" value="alpha/beta hydrolase"/>
    <property type="match status" value="1"/>
</dbReference>
<dbReference type="SUPFAM" id="SSF53474">
    <property type="entry name" value="alpha/beta-Hydrolases"/>
    <property type="match status" value="1"/>
</dbReference>
<evidence type="ECO:0000313" key="4">
    <source>
        <dbReference type="Proteomes" id="UP001595962"/>
    </source>
</evidence>
<gene>
    <name evidence="3" type="ORF">ACFO3I_07515</name>
</gene>
<dbReference type="GO" id="GO:0016787">
    <property type="term" value="F:hydrolase activity"/>
    <property type="evidence" value="ECO:0007669"/>
    <property type="project" value="UniProtKB-KW"/>
</dbReference>
<dbReference type="RefSeq" id="WP_377333000.1">
    <property type="nucleotide sequence ID" value="NZ_JBHSGB010000006.1"/>
</dbReference>
<accession>A0ABV9JKU7</accession>
<dbReference type="EMBL" id="JBHSGB010000006">
    <property type="protein sequence ID" value="MFC4654857.1"/>
    <property type="molecule type" value="Genomic_DNA"/>
</dbReference>
<dbReference type="InterPro" id="IPR029058">
    <property type="entry name" value="AB_hydrolase_fold"/>
</dbReference>
<feature type="domain" description="Peptidase S9 prolyl oligopeptidase catalytic" evidence="2">
    <location>
        <begin position="417"/>
        <end position="622"/>
    </location>
</feature>
<evidence type="ECO:0000313" key="3">
    <source>
        <dbReference type="EMBL" id="MFC4654857.1"/>
    </source>
</evidence>
<dbReference type="EC" id="3.4.-.-" evidence="3"/>
<dbReference type="PANTHER" id="PTHR42776:SF27">
    <property type="entry name" value="DIPEPTIDYL PEPTIDASE FAMILY MEMBER 6"/>
    <property type="match status" value="1"/>
</dbReference>
<dbReference type="Pfam" id="PF00326">
    <property type="entry name" value="Peptidase_S9"/>
    <property type="match status" value="1"/>
</dbReference>